<keyword evidence="3" id="KW-1185">Reference proteome</keyword>
<feature type="domain" description="Transposase IS200-like" evidence="1">
    <location>
        <begin position="16"/>
        <end position="146"/>
    </location>
</feature>
<accession>A0ABU7IC48</accession>
<dbReference type="PANTHER" id="PTHR36966">
    <property type="entry name" value="REP-ASSOCIATED TYROSINE TRANSPOSASE"/>
    <property type="match status" value="1"/>
</dbReference>
<dbReference type="InterPro" id="IPR052715">
    <property type="entry name" value="RAYT_transposase"/>
</dbReference>
<evidence type="ECO:0000259" key="1">
    <source>
        <dbReference type="SMART" id="SM01321"/>
    </source>
</evidence>
<gene>
    <name evidence="2" type="ORF">VRU48_17575</name>
</gene>
<name>A0ABU7IC48_9SPHI</name>
<protein>
    <submittedName>
        <fullName evidence="2">Transposase</fullName>
    </submittedName>
</protein>
<dbReference type="InterPro" id="IPR002686">
    <property type="entry name" value="Transposase_17"/>
</dbReference>
<proteinExistence type="predicted"/>
<dbReference type="InterPro" id="IPR036515">
    <property type="entry name" value="Transposase_17_sf"/>
</dbReference>
<dbReference type="PANTHER" id="PTHR36966:SF1">
    <property type="entry name" value="REP-ASSOCIATED TYROSINE TRANSPOSASE"/>
    <property type="match status" value="1"/>
</dbReference>
<comment type="caution">
    <text evidence="2">The sequence shown here is derived from an EMBL/GenBank/DDBJ whole genome shotgun (WGS) entry which is preliminary data.</text>
</comment>
<dbReference type="Gene3D" id="3.30.70.1290">
    <property type="entry name" value="Transposase IS200-like"/>
    <property type="match status" value="1"/>
</dbReference>
<dbReference type="SUPFAM" id="SSF143422">
    <property type="entry name" value="Transposase IS200-like"/>
    <property type="match status" value="1"/>
</dbReference>
<reference evidence="2 3" key="1">
    <citation type="submission" date="2024-01" db="EMBL/GenBank/DDBJ databases">
        <title>Pedobacter sp. nov., isolated from fresh soil.</title>
        <authorList>
            <person name="Le N.T.T."/>
        </authorList>
    </citation>
    <scope>NUCLEOTIDE SEQUENCE [LARGE SCALE GENOMIC DNA]</scope>
    <source>
        <strain evidence="2 3">KR3-3</strain>
    </source>
</reference>
<evidence type="ECO:0000313" key="2">
    <source>
        <dbReference type="EMBL" id="MEE1946941.1"/>
    </source>
</evidence>
<dbReference type="RefSeq" id="WP_330109228.1">
    <property type="nucleotide sequence ID" value="NZ_JAZDQT010000003.1"/>
</dbReference>
<dbReference type="EMBL" id="JAZDQT010000003">
    <property type="protein sequence ID" value="MEE1946941.1"/>
    <property type="molecule type" value="Genomic_DNA"/>
</dbReference>
<dbReference type="SMART" id="SM01321">
    <property type="entry name" value="Y1_Tnp"/>
    <property type="match status" value="1"/>
</dbReference>
<dbReference type="Proteomes" id="UP001336835">
    <property type="component" value="Unassembled WGS sequence"/>
</dbReference>
<organism evidence="2 3">
    <name type="scientific">Pedobacter albus</name>
    <dbReference type="NCBI Taxonomy" id="3113905"/>
    <lineage>
        <taxon>Bacteria</taxon>
        <taxon>Pseudomonadati</taxon>
        <taxon>Bacteroidota</taxon>
        <taxon>Sphingobacteriia</taxon>
        <taxon>Sphingobacteriales</taxon>
        <taxon>Sphingobacteriaceae</taxon>
        <taxon>Pedobacter</taxon>
    </lineage>
</organism>
<sequence length="186" mass="22209">MKTPFISPIRNSRMNLEKVYFWTSTVKDWKLLLKSDSYKQLIVDCLDELVKRKMIIVYAFVIMPNHIHLVWEAMGKNGNEMPHASFNKKTAHELVKDLKLNDPTLLLHFKVSEKERAYRIWQRDALAILMDSRAKVEQKVNYIHLNPLQERWSLADRPENYKWSSAKFYEEGIDDFGFITHYLEKF</sequence>
<evidence type="ECO:0000313" key="3">
    <source>
        <dbReference type="Proteomes" id="UP001336835"/>
    </source>
</evidence>